<dbReference type="InterPro" id="IPR011025">
    <property type="entry name" value="GproteinA_insert"/>
</dbReference>
<dbReference type="SUPFAM" id="SSF47895">
    <property type="entry name" value="Transducin (alpha subunit), insertion domain"/>
    <property type="match status" value="1"/>
</dbReference>
<dbReference type="PROSITE" id="PS51882">
    <property type="entry name" value="G_ALPHA"/>
    <property type="match status" value="1"/>
</dbReference>
<name>A0A6A4HBN6_9AGAR</name>
<organism evidence="8 9">
    <name type="scientific">Gymnopus androsaceus JB14</name>
    <dbReference type="NCBI Taxonomy" id="1447944"/>
    <lineage>
        <taxon>Eukaryota</taxon>
        <taxon>Fungi</taxon>
        <taxon>Dikarya</taxon>
        <taxon>Basidiomycota</taxon>
        <taxon>Agaricomycotina</taxon>
        <taxon>Agaricomycetes</taxon>
        <taxon>Agaricomycetidae</taxon>
        <taxon>Agaricales</taxon>
        <taxon>Marasmiineae</taxon>
        <taxon>Omphalotaceae</taxon>
        <taxon>Gymnopus</taxon>
    </lineage>
</organism>
<dbReference type="GO" id="GO:0046872">
    <property type="term" value="F:metal ion binding"/>
    <property type="evidence" value="ECO:0007669"/>
    <property type="project" value="UniProtKB-KW"/>
</dbReference>
<evidence type="ECO:0000256" key="6">
    <source>
        <dbReference type="PIRSR" id="PIRSR601019-2"/>
    </source>
</evidence>
<proteinExistence type="predicted"/>
<dbReference type="InterPro" id="IPR001019">
    <property type="entry name" value="Gprotein_alpha_su"/>
</dbReference>
<keyword evidence="3 5" id="KW-0342">GTP-binding</keyword>
<dbReference type="SMART" id="SM00275">
    <property type="entry name" value="G_alpha"/>
    <property type="match status" value="1"/>
</dbReference>
<keyword evidence="2 5" id="KW-0547">Nucleotide-binding</keyword>
<evidence type="ECO:0000256" key="5">
    <source>
        <dbReference type="PIRSR" id="PIRSR601019-1"/>
    </source>
</evidence>
<dbReference type="SUPFAM" id="SSF52540">
    <property type="entry name" value="P-loop containing nucleoside triphosphate hydrolases"/>
    <property type="match status" value="1"/>
</dbReference>
<dbReference type="OrthoDB" id="5817230at2759"/>
<dbReference type="AlphaFoldDB" id="A0A6A4HBN6"/>
<dbReference type="Gene3D" id="3.40.50.300">
    <property type="entry name" value="P-loop containing nucleotide triphosphate hydrolases"/>
    <property type="match status" value="2"/>
</dbReference>
<evidence type="ECO:0000256" key="4">
    <source>
        <dbReference type="ARBA" id="ARBA00023224"/>
    </source>
</evidence>
<gene>
    <name evidence="8" type="ORF">BT96DRAFT_966718</name>
</gene>
<dbReference type="Proteomes" id="UP000799118">
    <property type="component" value="Unassembled WGS sequence"/>
</dbReference>
<dbReference type="GO" id="GO:0031683">
    <property type="term" value="F:G-protein beta/gamma-subunit complex binding"/>
    <property type="evidence" value="ECO:0007669"/>
    <property type="project" value="InterPro"/>
</dbReference>
<accession>A0A6A4HBN6</accession>
<dbReference type="FunFam" id="3.40.50.300:FF:000692">
    <property type="entry name" value="Guanine nucleotide-binding protein subunit alpha"/>
    <property type="match status" value="1"/>
</dbReference>
<dbReference type="GO" id="GO:0005737">
    <property type="term" value="C:cytoplasm"/>
    <property type="evidence" value="ECO:0007669"/>
    <property type="project" value="TreeGrafter"/>
</dbReference>
<evidence type="ECO:0000256" key="3">
    <source>
        <dbReference type="ARBA" id="ARBA00023134"/>
    </source>
</evidence>
<dbReference type="GO" id="GO:0007188">
    <property type="term" value="P:adenylate cyclase-modulating G protein-coupled receptor signaling pathway"/>
    <property type="evidence" value="ECO:0007669"/>
    <property type="project" value="TreeGrafter"/>
</dbReference>
<dbReference type="GO" id="GO:0001664">
    <property type="term" value="F:G protein-coupled receptor binding"/>
    <property type="evidence" value="ECO:0007669"/>
    <property type="project" value="TreeGrafter"/>
</dbReference>
<feature type="binding site" evidence="5">
    <location>
        <begin position="386"/>
        <end position="389"/>
    </location>
    <ligand>
        <name>GTP</name>
        <dbReference type="ChEBI" id="CHEBI:37565"/>
    </ligand>
</feature>
<dbReference type="InterPro" id="IPR027417">
    <property type="entry name" value="P-loop_NTPase"/>
</dbReference>
<feature type="binding site" evidence="5">
    <location>
        <begin position="255"/>
        <end position="256"/>
    </location>
    <ligand>
        <name>GTP</name>
        <dbReference type="ChEBI" id="CHEBI:37565"/>
    </ligand>
</feature>
<dbReference type="PANTHER" id="PTHR10218">
    <property type="entry name" value="GTP-BINDING PROTEIN ALPHA SUBUNIT"/>
    <property type="match status" value="1"/>
</dbReference>
<evidence type="ECO:0000256" key="2">
    <source>
        <dbReference type="ARBA" id="ARBA00022741"/>
    </source>
</evidence>
<feature type="binding site" evidence="6">
    <location>
        <position position="286"/>
    </location>
    <ligand>
        <name>Mg(2+)</name>
        <dbReference type="ChEBI" id="CHEBI:18420"/>
    </ligand>
</feature>
<dbReference type="GO" id="GO:0005834">
    <property type="term" value="C:heterotrimeric G-protein complex"/>
    <property type="evidence" value="ECO:0007669"/>
    <property type="project" value="TreeGrafter"/>
</dbReference>
<dbReference type="PRINTS" id="PR00318">
    <property type="entry name" value="GPROTEINA"/>
</dbReference>
<sequence>MVFTTDDPTDPFLQLLQPPHDETPSQATARLKRETDAQRISDEIDEEISKSKAIAKRDSAVVKVLLLGQAESGKSTCLKNFRMRYDPQAWEKERNGWRTVVQFNIVRSIINILSVMEAELGGETLGDDESSINESMKFTDLHQLLLIRLAPLRGVESNLKHWLGAGAEPLQTSLPMAATPFEAPVHNPSSESAREFAVRCWHDVVDPDARQPGQSGPDFESTTITLASCRDDMRTLWEDRKVQLALARRKLKLPDSAGFFLNELDRIATREYVVTDDDIVRARLRTVGIQEYKLRFKDVPLEAPTIDGAWEWRIYDVGGCRTTRHAWLPFFEQHLQAIIFLCPISCFDERLEEDRRVNRLEDSTVLWYSICGSKLLAKTQLICFMNKCDLLKSKLKKGVSISQYLTSYGDRPNEVVDFVKYLREKFRVILKERSPQPRASYIYPTTVTDTKATAKTLESVRDGIFRENLIKAQLM</sequence>
<keyword evidence="9" id="KW-1185">Reference proteome</keyword>
<keyword evidence="1 6" id="KW-0479">Metal-binding</keyword>
<protein>
    <submittedName>
        <fullName evidence="8">Heterotrimeric G protein alpha subunit</fullName>
    </submittedName>
</protein>
<evidence type="ECO:0000313" key="8">
    <source>
        <dbReference type="EMBL" id="KAE9395431.1"/>
    </source>
</evidence>
<evidence type="ECO:0000313" key="9">
    <source>
        <dbReference type="Proteomes" id="UP000799118"/>
    </source>
</evidence>
<keyword evidence="4" id="KW-0807">Transducer</keyword>
<evidence type="ECO:0000256" key="7">
    <source>
        <dbReference type="SAM" id="MobiDB-lite"/>
    </source>
</evidence>
<dbReference type="EMBL" id="ML769531">
    <property type="protein sequence ID" value="KAE9395431.1"/>
    <property type="molecule type" value="Genomic_DNA"/>
</dbReference>
<reference evidence="8" key="1">
    <citation type="journal article" date="2019" name="Environ. Microbiol.">
        <title>Fungal ecological strategies reflected in gene transcription - a case study of two litter decomposers.</title>
        <authorList>
            <person name="Barbi F."/>
            <person name="Kohler A."/>
            <person name="Barry K."/>
            <person name="Baskaran P."/>
            <person name="Daum C."/>
            <person name="Fauchery L."/>
            <person name="Ihrmark K."/>
            <person name="Kuo A."/>
            <person name="LaButti K."/>
            <person name="Lipzen A."/>
            <person name="Morin E."/>
            <person name="Grigoriev I.V."/>
            <person name="Henrissat B."/>
            <person name="Lindahl B."/>
            <person name="Martin F."/>
        </authorList>
    </citation>
    <scope>NUCLEOTIDE SEQUENCE</scope>
    <source>
        <strain evidence="8">JB14</strain>
    </source>
</reference>
<feature type="region of interest" description="Disordered" evidence="7">
    <location>
        <begin position="1"/>
        <end position="38"/>
    </location>
</feature>
<dbReference type="GO" id="GO:0003924">
    <property type="term" value="F:GTPase activity"/>
    <property type="evidence" value="ECO:0007669"/>
    <property type="project" value="InterPro"/>
</dbReference>
<dbReference type="PANTHER" id="PTHR10218:SF360">
    <property type="entry name" value="GUANINE NUCLEOTIDE-BINDING PROTEIN SUBUNIT ALPHA HOMOLOG"/>
    <property type="match status" value="1"/>
</dbReference>
<dbReference type="Pfam" id="PF00503">
    <property type="entry name" value="G-alpha"/>
    <property type="match status" value="1"/>
</dbReference>
<dbReference type="GO" id="GO:0005525">
    <property type="term" value="F:GTP binding"/>
    <property type="evidence" value="ECO:0007669"/>
    <property type="project" value="UniProtKB-KW"/>
</dbReference>
<keyword evidence="6" id="KW-0460">Magnesium</keyword>
<evidence type="ECO:0000256" key="1">
    <source>
        <dbReference type="ARBA" id="ARBA00022723"/>
    </source>
</evidence>